<dbReference type="OrthoDB" id="9805366at2"/>
<keyword evidence="3" id="KW-0808">Transferase</keyword>
<dbReference type="InterPro" id="IPR002213">
    <property type="entry name" value="UDP_glucos_trans"/>
</dbReference>
<dbReference type="GO" id="GO:0016758">
    <property type="term" value="F:hexosyltransferase activity"/>
    <property type="evidence" value="ECO:0007669"/>
    <property type="project" value="InterPro"/>
</dbReference>
<dbReference type="InterPro" id="IPR010610">
    <property type="entry name" value="EryCIII-like_C"/>
</dbReference>
<dbReference type="RefSeq" id="WP_109711729.1">
    <property type="nucleotide sequence ID" value="NZ_QGDS01000007.1"/>
</dbReference>
<dbReference type="PANTHER" id="PTHR48050">
    <property type="entry name" value="STEROL 3-BETA-GLUCOSYLTRANSFERASE"/>
    <property type="match status" value="1"/>
</dbReference>
<dbReference type="AlphaFoldDB" id="A0A315ZV73"/>
<protein>
    <submittedName>
        <fullName evidence="3">UDP:flavonoid glycosyltransferase YjiC, YdhE family</fullName>
    </submittedName>
</protein>
<organism evidence="3 4">
    <name type="scientific">Faecalicatena contorta</name>
    <dbReference type="NCBI Taxonomy" id="39482"/>
    <lineage>
        <taxon>Bacteria</taxon>
        <taxon>Bacillati</taxon>
        <taxon>Bacillota</taxon>
        <taxon>Clostridia</taxon>
        <taxon>Lachnospirales</taxon>
        <taxon>Lachnospiraceae</taxon>
        <taxon>Faecalicatena</taxon>
    </lineage>
</organism>
<dbReference type="InterPro" id="IPR050426">
    <property type="entry name" value="Glycosyltransferase_28"/>
</dbReference>
<dbReference type="Gene3D" id="3.40.50.2000">
    <property type="entry name" value="Glycogen Phosphorylase B"/>
    <property type="match status" value="2"/>
</dbReference>
<dbReference type="Proteomes" id="UP000254051">
    <property type="component" value="Unassembled WGS sequence"/>
</dbReference>
<proteinExistence type="predicted"/>
<dbReference type="InterPro" id="IPR004276">
    <property type="entry name" value="GlycoTrans_28_N"/>
</dbReference>
<evidence type="ECO:0000259" key="2">
    <source>
        <dbReference type="Pfam" id="PF06722"/>
    </source>
</evidence>
<dbReference type="Pfam" id="PF06722">
    <property type="entry name" value="EryCIII-like_C"/>
    <property type="match status" value="1"/>
</dbReference>
<gene>
    <name evidence="3" type="ORF">SAMN05216529_107103</name>
</gene>
<sequence length="415" mass="47942">MRITAITLGSYGDIMPFILLGEELVKRGYEYHLATFENYRAIVEKRGLVFSKISGDSEEMVSLLLGNSNNTRSEGMNGISFLLGKYPGLYDDFYRACEKNDLIIYMQFGALAYHFAEKFHIPVIRTFAFPFDVTRKYCSLMDTMKRDSLSCYFGNVMCRTLMAWAAVKTVKIWRERLGLKKMGRFGDYRKMNGENIITLYQYDEVLANKDKKWGDHIYLTGNWIRLAKNEENEKIKKLYQFIDQCEGTVYVGFGSMNYDKADELYRRIVRILLKENKGVIVPKSCRNLINREFKNQLQKIYIMDYIPFEQFIHKVDAAIHHGGNGTVHACMRNGKPQLIMAFGADQVFWGGQCFYLEVGPAPINVKKGINETEFENSIIDLISNDKYRINSEKFSAEVSDNGIDIAADIIQKKFH</sequence>
<dbReference type="SUPFAM" id="SSF53756">
    <property type="entry name" value="UDP-Glycosyltransferase/glycogen phosphorylase"/>
    <property type="match status" value="1"/>
</dbReference>
<dbReference type="Pfam" id="PF03033">
    <property type="entry name" value="Glyco_transf_28"/>
    <property type="match status" value="1"/>
</dbReference>
<keyword evidence="4" id="KW-1185">Reference proteome</keyword>
<evidence type="ECO:0000259" key="1">
    <source>
        <dbReference type="Pfam" id="PF03033"/>
    </source>
</evidence>
<name>A0A315ZV73_9FIRM</name>
<evidence type="ECO:0000313" key="3">
    <source>
        <dbReference type="EMBL" id="SUQ14649.1"/>
    </source>
</evidence>
<reference evidence="4" key="1">
    <citation type="submission" date="2017-07" db="EMBL/GenBank/DDBJ databases">
        <authorList>
            <person name="Varghese N."/>
            <person name="Submissions S."/>
        </authorList>
    </citation>
    <scope>NUCLEOTIDE SEQUENCE [LARGE SCALE GENOMIC DNA]</scope>
    <source>
        <strain evidence="4">NLAE-zl-C134</strain>
    </source>
</reference>
<dbReference type="EMBL" id="UHJJ01000007">
    <property type="protein sequence ID" value="SUQ14649.1"/>
    <property type="molecule type" value="Genomic_DNA"/>
</dbReference>
<feature type="domain" description="Glycosyltransferase family 28 N-terminal" evidence="1">
    <location>
        <begin position="3"/>
        <end position="59"/>
    </location>
</feature>
<accession>A0A315ZV73</accession>
<dbReference type="GO" id="GO:0005975">
    <property type="term" value="P:carbohydrate metabolic process"/>
    <property type="evidence" value="ECO:0007669"/>
    <property type="project" value="InterPro"/>
</dbReference>
<dbReference type="GO" id="GO:0008194">
    <property type="term" value="F:UDP-glycosyltransferase activity"/>
    <property type="evidence" value="ECO:0007669"/>
    <property type="project" value="InterPro"/>
</dbReference>
<dbReference type="CDD" id="cd03784">
    <property type="entry name" value="GT1_Gtf-like"/>
    <property type="match status" value="1"/>
</dbReference>
<dbReference type="PANTHER" id="PTHR48050:SF13">
    <property type="entry name" value="STEROL 3-BETA-GLUCOSYLTRANSFERASE UGT80A2"/>
    <property type="match status" value="1"/>
</dbReference>
<dbReference type="GO" id="GO:0033072">
    <property type="term" value="P:vancomycin biosynthetic process"/>
    <property type="evidence" value="ECO:0007669"/>
    <property type="project" value="UniProtKB-ARBA"/>
</dbReference>
<evidence type="ECO:0000313" key="4">
    <source>
        <dbReference type="Proteomes" id="UP000254051"/>
    </source>
</evidence>
<feature type="domain" description="Erythromycin biosynthesis protein CIII-like C-terminal" evidence="2">
    <location>
        <begin position="299"/>
        <end position="398"/>
    </location>
</feature>